<protein>
    <recommendedName>
        <fullName evidence="2">DUF4211 domain-containing protein</fullName>
    </recommendedName>
</protein>
<feature type="compositionally biased region" description="Acidic residues" evidence="1">
    <location>
        <begin position="929"/>
        <end position="941"/>
    </location>
</feature>
<dbReference type="EMBL" id="JALJOS010000045">
    <property type="protein sequence ID" value="KAK9820706.1"/>
    <property type="molecule type" value="Genomic_DNA"/>
</dbReference>
<reference evidence="3 4" key="1">
    <citation type="journal article" date="2024" name="Nat. Commun.">
        <title>Phylogenomics reveals the evolutionary origins of lichenization in chlorophyte algae.</title>
        <authorList>
            <person name="Puginier C."/>
            <person name="Libourel C."/>
            <person name="Otte J."/>
            <person name="Skaloud P."/>
            <person name="Haon M."/>
            <person name="Grisel S."/>
            <person name="Petersen M."/>
            <person name="Berrin J.G."/>
            <person name="Delaux P.M."/>
            <person name="Dal Grande F."/>
            <person name="Keller J."/>
        </authorList>
    </citation>
    <scope>NUCLEOTIDE SEQUENCE [LARGE SCALE GENOMIC DNA]</scope>
    <source>
        <strain evidence="3 4">SAG 2145</strain>
    </source>
</reference>
<accession>A0AAW1QH21</accession>
<feature type="compositionally biased region" description="Acidic residues" evidence="1">
    <location>
        <begin position="331"/>
        <end position="340"/>
    </location>
</feature>
<feature type="compositionally biased region" description="Acidic residues" evidence="1">
    <location>
        <begin position="589"/>
        <end position="602"/>
    </location>
</feature>
<feature type="region of interest" description="Disordered" evidence="1">
    <location>
        <begin position="439"/>
        <end position="573"/>
    </location>
</feature>
<feature type="region of interest" description="Disordered" evidence="1">
    <location>
        <begin position="929"/>
        <end position="1113"/>
    </location>
</feature>
<feature type="compositionally biased region" description="Basic residues" evidence="1">
    <location>
        <begin position="149"/>
        <end position="158"/>
    </location>
</feature>
<dbReference type="Pfam" id="PF13926">
    <property type="entry name" value="DUF4211"/>
    <property type="match status" value="1"/>
</dbReference>
<gene>
    <name evidence="3" type="ORF">WJX74_010273</name>
</gene>
<name>A0AAW1QH21_9CHLO</name>
<dbReference type="PANTHER" id="PTHR14689">
    <property type="entry name" value="PHORBOL-ESTER_DAG-TYPE DOMAIN-CONTAINING PROTEIN"/>
    <property type="match status" value="1"/>
</dbReference>
<feature type="domain" description="DUF4211" evidence="2">
    <location>
        <begin position="632"/>
        <end position="771"/>
    </location>
</feature>
<feature type="compositionally biased region" description="Basic residues" evidence="1">
    <location>
        <begin position="502"/>
        <end position="511"/>
    </location>
</feature>
<feature type="region of interest" description="Disordered" evidence="1">
    <location>
        <begin position="1"/>
        <end position="209"/>
    </location>
</feature>
<proteinExistence type="predicted"/>
<feature type="compositionally biased region" description="Low complexity" evidence="1">
    <location>
        <begin position="96"/>
        <end position="115"/>
    </location>
</feature>
<sequence length="1131" mass="121783">MAPARRSITRSGARASGPAKTRPALQRSGRPCRSSADQAKEGLERRQTRAASRQRQECNPDDFSSSADEQSADNSSFINDDDDDDDECSSGEEADTSMSPAATPAASAPASAPASEPDEDVDGSFLASDEDLPHVVLPGDPVFGEGHAMTRRSSRRRSSQLEKPLQRKNSSSSTHSKKAAVNRRAERRAVRDAQLPNDHAARGLQPQSQPSYSFEQLGLVACRTCKNISHGAPSCDCNVAPGAATAAQQALKQQAPRNSTWADHAAGEEDDTLPLSALAQADIDQRSSAAPSAGEPLRVNSAAVQLPPSATMQQCSVDLAAQTDLPAAGSSDDDDDDDDIVAPARQNKKDAAARRASLVLDEEGNLEDDVPGQPGPERGDAILEDKTAAFAQASRGRRSSSLGEASPVDRQHASKAGLLSNPMIEDAALDNDIEFPFGIVPAPSSRKRKRLRHAPSTISGDSLHQNSKDSKEHGVMSPGRCHSGARQQQSQEVGPSSTGRGGRARASRAAKQRSSSSAPQLQDQIKQHQQRLLDGSGDALHGGASSEDDDDEDNGDHRSTPEEGASQAEDLDSEDDLEGFIDYDEDAAPAEGVEPDEEEELEETAKPSSSTHSSKRAQVFRDPAKIVSSGMKARYSDEVAFDIWIELLLNQLAVPGYLEAAEDQDSELHSQYIVCASKVEDHLLFLRDNCMTSAAWSRATPHFLEVINLLPGMDTEDYQFDLMNTLGGAASDDEDCSNVHSRGLVDGICDACRRSNNPASMRATFFGRPYDLPWLARSWRPATLNTQLLQDPEAEEEEAEQAHQEIPFALGRYCGGRVQLFHAATHFKHRLLGYLRHRMRLTKSRLRVAGKGCTWPEVVTELSIKHGNETINAFTKDLFNKYWGLANALKEYGTKESTGSWMRNGDELNSMIAELMADLFARWPEEEPDLEYEDPDLESEGLEAGGEGGASLPAASRGKKTSDAPPAQTRRRLVLEDSDSDAEDRPSAPQVPWAAHPQVTSIGPQPVSATAGRPQQHSCTSCLRSGPGDDIIMLDDPPSATHPGADQSMPSSSMPHNDPVHNAADSSAQAQPAVTRHPTAAPAEDAATQQVPHIRDPRSRVQTAPRASLEAEVQSSPGWINIFGKAPEIAS</sequence>
<feature type="compositionally biased region" description="Basic and acidic residues" evidence="1">
    <location>
        <begin position="38"/>
        <end position="47"/>
    </location>
</feature>
<dbReference type="InterPro" id="IPR025451">
    <property type="entry name" value="DUF4211"/>
</dbReference>
<feature type="compositionally biased region" description="Polar residues" evidence="1">
    <location>
        <begin position="456"/>
        <end position="465"/>
    </location>
</feature>
<feature type="compositionally biased region" description="Polar residues" evidence="1">
    <location>
        <begin position="485"/>
        <end position="495"/>
    </location>
</feature>
<evidence type="ECO:0000313" key="4">
    <source>
        <dbReference type="Proteomes" id="UP001438707"/>
    </source>
</evidence>
<evidence type="ECO:0000259" key="2">
    <source>
        <dbReference type="Pfam" id="PF13926"/>
    </source>
</evidence>
<feature type="region of interest" description="Disordered" evidence="1">
    <location>
        <begin position="248"/>
        <end position="267"/>
    </location>
</feature>
<feature type="compositionally biased region" description="Acidic residues" evidence="1">
    <location>
        <begin position="360"/>
        <end position="370"/>
    </location>
</feature>
<feature type="compositionally biased region" description="Basic and acidic residues" evidence="1">
    <location>
        <begin position="377"/>
        <end position="387"/>
    </location>
</feature>
<comment type="caution">
    <text evidence="3">The sequence shown here is derived from an EMBL/GenBank/DDBJ whole genome shotgun (WGS) entry which is preliminary data.</text>
</comment>
<dbReference type="AlphaFoldDB" id="A0AAW1QH21"/>
<keyword evidence="4" id="KW-1185">Reference proteome</keyword>
<feature type="region of interest" description="Disordered" evidence="1">
    <location>
        <begin position="589"/>
        <end position="617"/>
    </location>
</feature>
<dbReference type="Proteomes" id="UP001438707">
    <property type="component" value="Unassembled WGS sequence"/>
</dbReference>
<evidence type="ECO:0000313" key="3">
    <source>
        <dbReference type="EMBL" id="KAK9820706.1"/>
    </source>
</evidence>
<dbReference type="GO" id="GO:0005634">
    <property type="term" value="C:nucleus"/>
    <property type="evidence" value="ECO:0007669"/>
    <property type="project" value="TreeGrafter"/>
</dbReference>
<organism evidence="3 4">
    <name type="scientific">Apatococcus lobatus</name>
    <dbReference type="NCBI Taxonomy" id="904363"/>
    <lineage>
        <taxon>Eukaryota</taxon>
        <taxon>Viridiplantae</taxon>
        <taxon>Chlorophyta</taxon>
        <taxon>core chlorophytes</taxon>
        <taxon>Trebouxiophyceae</taxon>
        <taxon>Chlorellales</taxon>
        <taxon>Chlorellaceae</taxon>
        <taxon>Apatococcus</taxon>
    </lineage>
</organism>
<feature type="compositionally biased region" description="Acidic residues" evidence="1">
    <location>
        <begin position="79"/>
        <end position="95"/>
    </location>
</feature>
<evidence type="ECO:0000256" key="1">
    <source>
        <dbReference type="SAM" id="MobiDB-lite"/>
    </source>
</evidence>
<feature type="region of interest" description="Disordered" evidence="1">
    <location>
        <begin position="325"/>
        <end position="419"/>
    </location>
</feature>
<feature type="compositionally biased region" description="Polar residues" evidence="1">
    <location>
        <begin position="1013"/>
        <end position="1023"/>
    </location>
</feature>
<dbReference type="PANTHER" id="PTHR14689:SF0">
    <property type="entry name" value="COILED-COIL DOMAIN-CONTAINING PROTEIN 82"/>
    <property type="match status" value="1"/>
</dbReference>
<feature type="compositionally biased region" description="Polar residues" evidence="1">
    <location>
        <begin position="62"/>
        <end position="78"/>
    </location>
</feature>